<evidence type="ECO:0000256" key="4">
    <source>
        <dbReference type="ARBA" id="ARBA00022741"/>
    </source>
</evidence>
<evidence type="ECO:0000256" key="2">
    <source>
        <dbReference type="ARBA" id="ARBA00022563"/>
    </source>
</evidence>
<feature type="binding site" evidence="8">
    <location>
        <begin position="64"/>
        <end position="71"/>
    </location>
    <ligand>
        <name>ATP</name>
        <dbReference type="ChEBI" id="CHEBI:30616"/>
    </ligand>
</feature>
<keyword evidence="3 8" id="KW-0436">Ligase</keyword>
<gene>
    <name evidence="8" type="primary">fhs</name>
    <name evidence="9" type="ORF">K8W02_00745</name>
</gene>
<dbReference type="EC" id="6.3.4.3" evidence="8"/>
<dbReference type="NCBIfam" id="NF010030">
    <property type="entry name" value="PRK13505.1"/>
    <property type="match status" value="1"/>
</dbReference>
<dbReference type="GO" id="GO:0005524">
    <property type="term" value="F:ATP binding"/>
    <property type="evidence" value="ECO:0007669"/>
    <property type="project" value="UniProtKB-UniRule"/>
</dbReference>
<dbReference type="InterPro" id="IPR000559">
    <property type="entry name" value="Formate_THF_ligase"/>
</dbReference>
<keyword evidence="4 8" id="KW-0547">Nucleotide-binding</keyword>
<dbReference type="HAMAP" id="MF_01543">
    <property type="entry name" value="FTHFS"/>
    <property type="match status" value="1"/>
</dbReference>
<dbReference type="Gene3D" id="3.10.410.10">
    <property type="entry name" value="Formyltetrahydrofolate synthetase, domain 3"/>
    <property type="match status" value="1"/>
</dbReference>
<proteinExistence type="inferred from homology"/>
<organism evidence="9 10">
    <name type="scientific">Mediterranea massiliensis</name>
    <dbReference type="NCBI Taxonomy" id="1841865"/>
    <lineage>
        <taxon>Bacteria</taxon>
        <taxon>Pseudomonadati</taxon>
        <taxon>Bacteroidota</taxon>
        <taxon>Bacteroidia</taxon>
        <taxon>Bacteroidales</taxon>
        <taxon>Bacteroidaceae</taxon>
        <taxon>Mediterranea</taxon>
    </lineage>
</organism>
<keyword evidence="5 8" id="KW-0067">ATP-binding</keyword>
<dbReference type="SUPFAM" id="SSF52540">
    <property type="entry name" value="P-loop containing nucleoside triphosphate hydrolases"/>
    <property type="match status" value="1"/>
</dbReference>
<evidence type="ECO:0000256" key="6">
    <source>
        <dbReference type="ARBA" id="ARBA00049033"/>
    </source>
</evidence>
<dbReference type="Proteomes" id="UP000717835">
    <property type="component" value="Unassembled WGS sequence"/>
</dbReference>
<comment type="catalytic activity">
    <reaction evidence="6 8">
        <text>(6S)-5,6,7,8-tetrahydrofolate + formate + ATP = (6R)-10-formyltetrahydrofolate + ADP + phosphate</text>
        <dbReference type="Rhea" id="RHEA:20221"/>
        <dbReference type="ChEBI" id="CHEBI:15740"/>
        <dbReference type="ChEBI" id="CHEBI:30616"/>
        <dbReference type="ChEBI" id="CHEBI:43474"/>
        <dbReference type="ChEBI" id="CHEBI:57453"/>
        <dbReference type="ChEBI" id="CHEBI:195366"/>
        <dbReference type="ChEBI" id="CHEBI:456216"/>
        <dbReference type="EC" id="6.3.4.3"/>
    </reaction>
</comment>
<evidence type="ECO:0000313" key="9">
    <source>
        <dbReference type="EMBL" id="HJF90904.1"/>
    </source>
</evidence>
<dbReference type="CDD" id="cd00477">
    <property type="entry name" value="FTHFS"/>
    <property type="match status" value="1"/>
</dbReference>
<reference evidence="9" key="1">
    <citation type="journal article" date="2021" name="PeerJ">
        <title>Extensive microbial diversity within the chicken gut microbiome revealed by metagenomics and culture.</title>
        <authorList>
            <person name="Gilroy R."/>
            <person name="Ravi A."/>
            <person name="Getino M."/>
            <person name="Pursley I."/>
            <person name="Horton D.L."/>
            <person name="Alikhan N.F."/>
            <person name="Baker D."/>
            <person name="Gharbi K."/>
            <person name="Hall N."/>
            <person name="Watson M."/>
            <person name="Adriaenssens E.M."/>
            <person name="Foster-Nyarko E."/>
            <person name="Jarju S."/>
            <person name="Secka A."/>
            <person name="Antonio M."/>
            <person name="Oren A."/>
            <person name="Chaudhuri R.R."/>
            <person name="La Ragione R."/>
            <person name="Hildebrand F."/>
            <person name="Pallen M.J."/>
        </authorList>
    </citation>
    <scope>NUCLEOTIDE SEQUENCE</scope>
    <source>
        <strain evidence="9">CHK55-1828</strain>
    </source>
</reference>
<dbReference type="AlphaFoldDB" id="A0A921HTV1"/>
<evidence type="ECO:0000256" key="5">
    <source>
        <dbReference type="ARBA" id="ARBA00022840"/>
    </source>
</evidence>
<keyword evidence="2 8" id="KW-0554">One-carbon metabolism</keyword>
<dbReference type="GO" id="GO:0035999">
    <property type="term" value="P:tetrahydrofolate interconversion"/>
    <property type="evidence" value="ECO:0007669"/>
    <property type="project" value="UniProtKB-UniRule"/>
</dbReference>
<evidence type="ECO:0000313" key="10">
    <source>
        <dbReference type="Proteomes" id="UP000717835"/>
    </source>
</evidence>
<dbReference type="InterPro" id="IPR027417">
    <property type="entry name" value="P-loop_NTPase"/>
</dbReference>
<dbReference type="FunFam" id="3.30.1510.10:FF:000001">
    <property type="entry name" value="Formate--tetrahydrofolate ligase"/>
    <property type="match status" value="1"/>
</dbReference>
<accession>A0A921HTV1</accession>
<evidence type="ECO:0000256" key="3">
    <source>
        <dbReference type="ARBA" id="ARBA00022598"/>
    </source>
</evidence>
<comment type="pathway">
    <text evidence="1 8">One-carbon metabolism; tetrahydrofolate interconversion.</text>
</comment>
<evidence type="ECO:0000256" key="7">
    <source>
        <dbReference type="ARBA" id="ARBA00061363"/>
    </source>
</evidence>
<reference evidence="9" key="2">
    <citation type="submission" date="2021-09" db="EMBL/GenBank/DDBJ databases">
        <authorList>
            <person name="Gilroy R."/>
        </authorList>
    </citation>
    <scope>NUCLEOTIDE SEQUENCE</scope>
    <source>
        <strain evidence="9">CHK55-1828</strain>
    </source>
</reference>
<evidence type="ECO:0000256" key="8">
    <source>
        <dbReference type="HAMAP-Rule" id="MF_01543"/>
    </source>
</evidence>
<dbReference type="Gene3D" id="3.30.1510.10">
    <property type="entry name" value="Domain 2, N(10)-formyltetrahydrofolate synthetase"/>
    <property type="match status" value="1"/>
</dbReference>
<dbReference type="InterPro" id="IPR020628">
    <property type="entry name" value="Formate_THF_ligase_CS"/>
</dbReference>
<name>A0A921HTV1_9BACT</name>
<dbReference type="RefSeq" id="WP_276825595.1">
    <property type="nucleotide sequence ID" value="NZ_DYVX01000003.1"/>
</dbReference>
<comment type="similarity">
    <text evidence="7 8">Belongs to the formate--tetrahydrofolate ligase family.</text>
</comment>
<comment type="caution">
    <text evidence="9">The sequence shown here is derived from an EMBL/GenBank/DDBJ whole genome shotgun (WGS) entry which is preliminary data.</text>
</comment>
<dbReference type="PROSITE" id="PS00722">
    <property type="entry name" value="FTHFS_2"/>
    <property type="match status" value="1"/>
</dbReference>
<dbReference type="Pfam" id="PF01268">
    <property type="entry name" value="FTHFS"/>
    <property type="match status" value="1"/>
</dbReference>
<protein>
    <recommendedName>
        <fullName evidence="8">Formate--tetrahydrofolate ligase</fullName>
        <ecNumber evidence="8">6.3.4.3</ecNumber>
    </recommendedName>
    <alternativeName>
        <fullName evidence="8">Formyltetrahydrofolate synthetase</fullName>
        <shortName evidence="8">FHS</shortName>
        <shortName evidence="8">FTHFS</shortName>
    </alternativeName>
</protein>
<evidence type="ECO:0000256" key="1">
    <source>
        <dbReference type="ARBA" id="ARBA00004777"/>
    </source>
</evidence>
<sequence length="556" mass="60552">MKSDIEIARSIELRKIKQVAEGVGIPREEVENYGRYIAKIPIHLIDEEKVKQSNLILVTAITATKAGIGKTTVSIGLALGLNKIGKKAIVALREPSLGPCFGMKGGAAGGGYAQVLPMEKINLHFTGDFHAITSAHNMISALLDNYLYQHRASGFGLKEILWRRVLDVNDRSLRSIVTGLGPSTNGVTQESGFDITPASEIMAILCLAQDQDDLRRRIENIILGFRFDGTPFTVKDLGVTGAITVLLKDAINPNLVQTTEGTAAFVHGGPFANIAHGCNSILATKMAMTFGDYVVTEAGFGADLGAEKFYNIKCRKSGLQPKLTVIVATAQGLKMHGGVNLDRIKEPNLEGLKQGFGNLDKHVRNLRSFGQTVLLAFNRFSSDTDEEVDAIRRHCEEELGIGFAINSAFAEGGEGAVDLARLVVETIERQPSQPLKYTYEETDSVERKIEKMACNLYGASEVTYSMHSRKMLKLIEQMGITHYPVCIAKTQYSFSADPKAYGVADHFEFHIKDIVINHGAEMIVAIAGDILRMPGLPKVPQAEHIDIVDGLIEGLS</sequence>
<dbReference type="Gene3D" id="3.40.50.300">
    <property type="entry name" value="P-loop containing nucleotide triphosphate hydrolases"/>
    <property type="match status" value="1"/>
</dbReference>
<dbReference type="EMBL" id="DYVX01000003">
    <property type="protein sequence ID" value="HJF90904.1"/>
    <property type="molecule type" value="Genomic_DNA"/>
</dbReference>
<dbReference type="PROSITE" id="PS00721">
    <property type="entry name" value="FTHFS_1"/>
    <property type="match status" value="1"/>
</dbReference>
<dbReference type="GO" id="GO:0004329">
    <property type="term" value="F:formate-tetrahydrofolate ligase activity"/>
    <property type="evidence" value="ECO:0007669"/>
    <property type="project" value="UniProtKB-UniRule"/>
</dbReference>